<accession>A0A0N8JZG5</accession>
<evidence type="ECO:0000313" key="3">
    <source>
        <dbReference type="Proteomes" id="UP000034805"/>
    </source>
</evidence>
<evidence type="ECO:0000313" key="2">
    <source>
        <dbReference type="EMBL" id="KPP69273.1"/>
    </source>
</evidence>
<dbReference type="AlphaFoldDB" id="A0A0N8JZG5"/>
<feature type="non-terminal residue" evidence="2">
    <location>
        <position position="121"/>
    </location>
</feature>
<dbReference type="Proteomes" id="UP000034805">
    <property type="component" value="Unassembled WGS sequence"/>
</dbReference>
<dbReference type="EMBL" id="JARO02004037">
    <property type="protein sequence ID" value="KPP69273.1"/>
    <property type="molecule type" value="Genomic_DNA"/>
</dbReference>
<proteinExistence type="predicted"/>
<organism evidence="2 3">
    <name type="scientific">Scleropages formosus</name>
    <name type="common">Asian bonytongue</name>
    <name type="synonym">Osteoglossum formosum</name>
    <dbReference type="NCBI Taxonomy" id="113540"/>
    <lineage>
        <taxon>Eukaryota</taxon>
        <taxon>Metazoa</taxon>
        <taxon>Chordata</taxon>
        <taxon>Craniata</taxon>
        <taxon>Vertebrata</taxon>
        <taxon>Euteleostomi</taxon>
        <taxon>Actinopterygii</taxon>
        <taxon>Neopterygii</taxon>
        <taxon>Teleostei</taxon>
        <taxon>Osteoglossocephala</taxon>
        <taxon>Osteoglossomorpha</taxon>
        <taxon>Osteoglossiformes</taxon>
        <taxon>Osteoglossidae</taxon>
        <taxon>Scleropages</taxon>
    </lineage>
</organism>
<reference evidence="2 3" key="1">
    <citation type="submission" date="2015-08" db="EMBL/GenBank/DDBJ databases">
        <title>The genome of the Asian arowana (Scleropages formosus).</title>
        <authorList>
            <person name="Tan M.H."/>
            <person name="Gan H.M."/>
            <person name="Croft L.J."/>
            <person name="Austin C.M."/>
        </authorList>
    </citation>
    <scope>NUCLEOTIDE SEQUENCE [LARGE SCALE GENOMIC DNA]</scope>
    <source>
        <strain evidence="2">Aro1</strain>
    </source>
</reference>
<protein>
    <submittedName>
        <fullName evidence="2">Uncharacterized protein</fullName>
    </submittedName>
</protein>
<gene>
    <name evidence="2" type="ORF">Z043_111982</name>
</gene>
<feature type="region of interest" description="Disordered" evidence="1">
    <location>
        <begin position="1"/>
        <end position="20"/>
    </location>
</feature>
<name>A0A0N8JZG5_SCLFO</name>
<sequence>MGVSCLALNPDETESSSSQTPYKLTYKDLLPSPEKYLQVKVLLSTGHQEAALCLFIQQTCLLQVSVVCPPCLHLASHQIVQNIAAKTVAGSQQFSHITPVLSSLRRLLIDFPSPRDLCERC</sequence>
<evidence type="ECO:0000256" key="1">
    <source>
        <dbReference type="SAM" id="MobiDB-lite"/>
    </source>
</evidence>
<comment type="caution">
    <text evidence="2">The sequence shown here is derived from an EMBL/GenBank/DDBJ whole genome shotgun (WGS) entry which is preliminary data.</text>
</comment>